<gene>
    <name evidence="7" type="ORF">TM51_08856</name>
</gene>
<dbReference type="CDD" id="cd00408">
    <property type="entry name" value="DHDPS-like"/>
    <property type="match status" value="1"/>
</dbReference>
<comment type="similarity">
    <text evidence="1 4">Belongs to the DapA family.</text>
</comment>
<dbReference type="EMBL" id="AOSG01000046">
    <property type="protein sequence ID" value="EOR71252.1"/>
    <property type="molecule type" value="Genomic_DNA"/>
</dbReference>
<dbReference type="InterPro" id="IPR002220">
    <property type="entry name" value="DapA-like"/>
</dbReference>
<reference evidence="7 8" key="1">
    <citation type="journal article" date="2013" name="Genome Announc.">
        <title>Draft Genome Sequence of the Lignocellulose Decomposer Thermobifida fusca Strain TM51.</title>
        <authorList>
            <person name="Toth A."/>
            <person name="Barna T."/>
            <person name="Nagy I."/>
            <person name="Horvath B."/>
            <person name="Nagy I."/>
            <person name="Tancsics A."/>
            <person name="Kriszt B."/>
            <person name="Baka E."/>
            <person name="Fekete C."/>
            <person name="Kukolya J."/>
        </authorList>
    </citation>
    <scope>NUCLEOTIDE SEQUENCE [LARGE SCALE GENOMIC DNA]</scope>
    <source>
        <strain evidence="7 8">TM51</strain>
    </source>
</reference>
<proteinExistence type="inferred from homology"/>
<accession>A0A9P2WQ84</accession>
<evidence type="ECO:0000256" key="1">
    <source>
        <dbReference type="ARBA" id="ARBA00007592"/>
    </source>
</evidence>
<evidence type="ECO:0000313" key="8">
    <source>
        <dbReference type="Proteomes" id="UP000014184"/>
    </source>
</evidence>
<dbReference type="PANTHER" id="PTHR12128">
    <property type="entry name" value="DIHYDRODIPICOLINATE SYNTHASE"/>
    <property type="match status" value="1"/>
</dbReference>
<dbReference type="PANTHER" id="PTHR12128:SF66">
    <property type="entry name" value="4-HYDROXY-2-OXOGLUTARATE ALDOLASE, MITOCHONDRIAL"/>
    <property type="match status" value="1"/>
</dbReference>
<dbReference type="PROSITE" id="PS00665">
    <property type="entry name" value="DHDPS_1"/>
    <property type="match status" value="1"/>
</dbReference>
<dbReference type="InterPro" id="IPR020624">
    <property type="entry name" value="Schiff_base-form_aldolases_CS"/>
</dbReference>
<dbReference type="Proteomes" id="UP000014184">
    <property type="component" value="Unassembled WGS sequence"/>
</dbReference>
<feature type="binding site" evidence="6">
    <location>
        <position position="203"/>
    </location>
    <ligand>
        <name>pyruvate</name>
        <dbReference type="ChEBI" id="CHEBI:15361"/>
    </ligand>
</feature>
<sequence length="288" mass="29919">MFEAQLITALPTPFTADERLDTSGLATLATWIRDSGVDGVFAAGTTGEFTALDDDERLEVLRVALEVFGPDRTYAHVGAATSRQAERLARAAVAGGARKLAAITPFYLPAPEDAVLRYFERIVAAAGDAHVFAYLFQARSTTPATPPLLRRLADVGVRGVKISGESDATVAAFLAEAPHGFTFFSGNDLSYAELVRSGGTGVVSGVSSVFPKPFIALRDALRTGDAARAASAQPLVERAVAAVKAGNIAHLKAALALQGLPAGPPRVSCESVSDADLAELRATIAVAA</sequence>
<dbReference type="PIRSF" id="PIRSF001365">
    <property type="entry name" value="DHDPS"/>
    <property type="match status" value="1"/>
</dbReference>
<evidence type="ECO:0000256" key="6">
    <source>
        <dbReference type="PIRSR" id="PIRSR001365-2"/>
    </source>
</evidence>
<feature type="active site" description="Schiff-base intermediate with substrate" evidence="5">
    <location>
        <position position="161"/>
    </location>
</feature>
<comment type="caution">
    <text evidence="7">The sequence shown here is derived from an EMBL/GenBank/DDBJ whole genome shotgun (WGS) entry which is preliminary data.</text>
</comment>
<organism evidence="7 8">
    <name type="scientific">Thermobifida fusca TM51</name>
    <dbReference type="NCBI Taxonomy" id="1169414"/>
    <lineage>
        <taxon>Bacteria</taxon>
        <taxon>Bacillati</taxon>
        <taxon>Actinomycetota</taxon>
        <taxon>Actinomycetes</taxon>
        <taxon>Streptosporangiales</taxon>
        <taxon>Nocardiopsidaceae</taxon>
        <taxon>Thermobifida</taxon>
    </lineage>
</organism>
<dbReference type="InterPro" id="IPR013785">
    <property type="entry name" value="Aldolase_TIM"/>
</dbReference>
<name>A0A9P2WQ84_THEFU</name>
<dbReference type="GO" id="GO:0008840">
    <property type="term" value="F:4-hydroxy-tetrahydrodipicolinate synthase activity"/>
    <property type="evidence" value="ECO:0007669"/>
    <property type="project" value="TreeGrafter"/>
</dbReference>
<dbReference type="SUPFAM" id="SSF51569">
    <property type="entry name" value="Aldolase"/>
    <property type="match status" value="1"/>
</dbReference>
<dbReference type="SMART" id="SM01130">
    <property type="entry name" value="DHDPS"/>
    <property type="match status" value="1"/>
</dbReference>
<evidence type="ECO:0000256" key="4">
    <source>
        <dbReference type="PIRNR" id="PIRNR001365"/>
    </source>
</evidence>
<protein>
    <submittedName>
        <fullName evidence="7">Dihydrodipicolinate synthase</fullName>
    </submittedName>
</protein>
<evidence type="ECO:0000256" key="5">
    <source>
        <dbReference type="PIRSR" id="PIRSR001365-1"/>
    </source>
</evidence>
<keyword evidence="3" id="KW-0704">Schiff base</keyword>
<dbReference type="Pfam" id="PF00701">
    <property type="entry name" value="DHDPS"/>
    <property type="match status" value="1"/>
</dbReference>
<keyword evidence="2 4" id="KW-0456">Lyase</keyword>
<keyword evidence="8" id="KW-1185">Reference proteome</keyword>
<evidence type="ECO:0000313" key="7">
    <source>
        <dbReference type="EMBL" id="EOR71252.1"/>
    </source>
</evidence>
<dbReference type="RefSeq" id="WP_016188787.1">
    <property type="nucleotide sequence ID" value="NZ_AOSG01000046.1"/>
</dbReference>
<dbReference type="Gene3D" id="3.20.20.70">
    <property type="entry name" value="Aldolase class I"/>
    <property type="match status" value="1"/>
</dbReference>
<dbReference type="PRINTS" id="PR00146">
    <property type="entry name" value="DHPICSNTHASE"/>
</dbReference>
<evidence type="ECO:0000256" key="3">
    <source>
        <dbReference type="ARBA" id="ARBA00023270"/>
    </source>
</evidence>
<feature type="active site" description="Proton donor/acceptor" evidence="5">
    <location>
        <position position="134"/>
    </location>
</feature>
<feature type="binding site" evidence="6">
    <location>
        <position position="46"/>
    </location>
    <ligand>
        <name>pyruvate</name>
        <dbReference type="ChEBI" id="CHEBI:15361"/>
    </ligand>
</feature>
<dbReference type="AlphaFoldDB" id="A0A9P2WQ84"/>
<evidence type="ECO:0000256" key="2">
    <source>
        <dbReference type="ARBA" id="ARBA00023239"/>
    </source>
</evidence>